<evidence type="ECO:0000256" key="3">
    <source>
        <dbReference type="ARBA" id="ARBA00022723"/>
    </source>
</evidence>
<keyword evidence="6 10" id="KW-1133">Transmembrane helix</keyword>
<evidence type="ECO:0000256" key="7">
    <source>
        <dbReference type="ARBA" id="ARBA00023136"/>
    </source>
</evidence>
<keyword evidence="7 10" id="KW-0472">Membrane</keyword>
<evidence type="ECO:0000259" key="12">
    <source>
        <dbReference type="PROSITE" id="PS50089"/>
    </source>
</evidence>
<evidence type="ECO:0000256" key="1">
    <source>
        <dbReference type="ARBA" id="ARBA00004167"/>
    </source>
</evidence>
<keyword evidence="11" id="KW-0732">Signal</keyword>
<evidence type="ECO:0000256" key="4">
    <source>
        <dbReference type="ARBA" id="ARBA00022771"/>
    </source>
</evidence>
<keyword evidence="13" id="KW-1185">Reference proteome</keyword>
<evidence type="ECO:0000256" key="2">
    <source>
        <dbReference type="ARBA" id="ARBA00022692"/>
    </source>
</evidence>
<dbReference type="CDD" id="cd16805">
    <property type="entry name" value="RING-H2_RNF150"/>
    <property type="match status" value="1"/>
</dbReference>
<dbReference type="OrthoDB" id="5357315at2759"/>
<organism evidence="13 14">
    <name type="scientific">Betta splendens</name>
    <name type="common">Siamese fighting fish</name>
    <dbReference type="NCBI Taxonomy" id="158456"/>
    <lineage>
        <taxon>Eukaryota</taxon>
        <taxon>Metazoa</taxon>
        <taxon>Chordata</taxon>
        <taxon>Craniata</taxon>
        <taxon>Vertebrata</taxon>
        <taxon>Euteleostomi</taxon>
        <taxon>Actinopterygii</taxon>
        <taxon>Neopterygii</taxon>
        <taxon>Teleostei</taxon>
        <taxon>Neoteleostei</taxon>
        <taxon>Acanthomorphata</taxon>
        <taxon>Anabantaria</taxon>
        <taxon>Anabantiformes</taxon>
        <taxon>Anabantoidei</taxon>
        <taxon>Osphronemidae</taxon>
        <taxon>Betta</taxon>
    </lineage>
</organism>
<dbReference type="GO" id="GO:0008270">
    <property type="term" value="F:zinc ion binding"/>
    <property type="evidence" value="ECO:0007669"/>
    <property type="project" value="UniProtKB-KW"/>
</dbReference>
<sequence>MAAGSLVAACRSLALSTWLLSFCFVHLLCLDFTVAEREEWYTAFVNITYVDPATSELRTERTECGRYGENSPKRDAKGLVALPAAPHDRQACDPSTRFAVPAQAAAWIALVARGNCTYKDKIRHAAAHNASAVVIFNVGSANANDTITMPHAGELASCSNKQSPYTYEAFRDPTEGTGEVIAIMIPEPKGREVALLLERNVTVTMTITIGTRNLQKYVSRTSVVFVSISFIVLMIISLAWLVFYYIQRFRYANARDRNQRRLGDAAKKAISKLQVRTIRKGDQETEADFDNCAVCIEGYKANDVVRILPCRHLFHKSCVDPWLLDHRTCPMCKMNILKALGIALNADCLDDLPLEYDFTMAGRGGIGGMGNVGVLALEAVVSGALSDGMLREGGSSVVLDPGVRRVGLPQDYQDPDTLRDSPVTATTDTHTGELQPMASSASVASLVIAMETGLSDEEESMEQPHLGDKS</sequence>
<dbReference type="InterPro" id="IPR001841">
    <property type="entry name" value="Znf_RING"/>
</dbReference>
<feature type="signal peptide" evidence="11">
    <location>
        <begin position="1"/>
        <end position="35"/>
    </location>
</feature>
<dbReference type="FunCoup" id="A0A6P7P6B3">
    <property type="interactions" value="90"/>
</dbReference>
<dbReference type="SUPFAM" id="SSF57850">
    <property type="entry name" value="RING/U-box"/>
    <property type="match status" value="1"/>
</dbReference>
<proteinExistence type="predicted"/>
<dbReference type="PANTHER" id="PTHR46539">
    <property type="entry name" value="E3 UBIQUITIN-PROTEIN LIGASE ATL42"/>
    <property type="match status" value="1"/>
</dbReference>
<evidence type="ECO:0000256" key="10">
    <source>
        <dbReference type="SAM" id="Phobius"/>
    </source>
</evidence>
<protein>
    <submittedName>
        <fullName evidence="14">RING finger protein 150 isoform X1</fullName>
    </submittedName>
</protein>
<keyword evidence="5" id="KW-0862">Zinc</keyword>
<accession>A0A6P7P6B3</accession>
<dbReference type="Pfam" id="PF13639">
    <property type="entry name" value="zf-RING_2"/>
    <property type="match status" value="1"/>
</dbReference>
<dbReference type="GeneID" id="114868525"/>
<dbReference type="SUPFAM" id="SSF52025">
    <property type="entry name" value="PA domain"/>
    <property type="match status" value="1"/>
</dbReference>
<evidence type="ECO:0000313" key="13">
    <source>
        <dbReference type="Proteomes" id="UP000515150"/>
    </source>
</evidence>
<feature type="domain" description="RING-type" evidence="12">
    <location>
        <begin position="292"/>
        <end position="333"/>
    </location>
</feature>
<dbReference type="SMART" id="SM00184">
    <property type="entry name" value="RING"/>
    <property type="match status" value="1"/>
</dbReference>
<dbReference type="FunFam" id="3.30.40.10:FF:000009">
    <property type="entry name" value="E3 ubiquitin-protein ligase RNF130"/>
    <property type="match status" value="1"/>
</dbReference>
<keyword evidence="2 10" id="KW-0812">Transmembrane</keyword>
<evidence type="ECO:0000256" key="8">
    <source>
        <dbReference type="PROSITE-ProRule" id="PRU00175"/>
    </source>
</evidence>
<comment type="subcellular location">
    <subcellularLocation>
        <location evidence="1">Membrane</location>
        <topology evidence="1">Single-pass membrane protein</topology>
    </subcellularLocation>
</comment>
<dbReference type="Pfam" id="PF02225">
    <property type="entry name" value="PA"/>
    <property type="match status" value="1"/>
</dbReference>
<keyword evidence="3" id="KW-0479">Metal-binding</keyword>
<dbReference type="InterPro" id="IPR046450">
    <property type="entry name" value="PA_dom_sf"/>
</dbReference>
<dbReference type="InterPro" id="IPR013083">
    <property type="entry name" value="Znf_RING/FYVE/PHD"/>
</dbReference>
<dbReference type="GO" id="GO:0016020">
    <property type="term" value="C:membrane"/>
    <property type="evidence" value="ECO:0007669"/>
    <property type="project" value="UniProtKB-SubCell"/>
</dbReference>
<dbReference type="RefSeq" id="XP_029028032.1">
    <property type="nucleotide sequence ID" value="XM_029172199.3"/>
</dbReference>
<dbReference type="CDD" id="cd02122">
    <property type="entry name" value="PA_GRAIL_like"/>
    <property type="match status" value="1"/>
</dbReference>
<dbReference type="CTD" id="792211"/>
<dbReference type="Gene3D" id="3.30.40.10">
    <property type="entry name" value="Zinc/RING finger domain, C3HC4 (zinc finger)"/>
    <property type="match status" value="1"/>
</dbReference>
<feature type="region of interest" description="Disordered" evidence="9">
    <location>
        <begin position="406"/>
        <end position="433"/>
    </location>
</feature>
<dbReference type="InterPro" id="IPR003137">
    <property type="entry name" value="PA_domain"/>
</dbReference>
<gene>
    <name evidence="14" type="primary">rnf150b</name>
</gene>
<evidence type="ECO:0000256" key="9">
    <source>
        <dbReference type="SAM" id="MobiDB-lite"/>
    </source>
</evidence>
<name>A0A6P7P6B3_BETSP</name>
<keyword evidence="4 8" id="KW-0863">Zinc-finger</keyword>
<feature type="transmembrane region" description="Helical" evidence="10">
    <location>
        <begin position="223"/>
        <end position="246"/>
    </location>
</feature>
<dbReference type="PANTHER" id="PTHR46539:SF27">
    <property type="entry name" value="RING FINGER PROTEIN 128"/>
    <property type="match status" value="1"/>
</dbReference>
<dbReference type="AlphaFoldDB" id="A0A6P7P6B3"/>
<feature type="chain" id="PRO_5043725246" evidence="11">
    <location>
        <begin position="36"/>
        <end position="470"/>
    </location>
</feature>
<dbReference type="InParanoid" id="A0A6P7P6B3"/>
<dbReference type="Proteomes" id="UP000515150">
    <property type="component" value="Chromosome 2"/>
</dbReference>
<reference evidence="14" key="1">
    <citation type="submission" date="2025-08" db="UniProtKB">
        <authorList>
            <consortium name="RefSeq"/>
        </authorList>
    </citation>
    <scope>IDENTIFICATION</scope>
</reference>
<evidence type="ECO:0000256" key="5">
    <source>
        <dbReference type="ARBA" id="ARBA00022833"/>
    </source>
</evidence>
<dbReference type="Gene3D" id="3.50.30.30">
    <property type="match status" value="1"/>
</dbReference>
<evidence type="ECO:0000313" key="14">
    <source>
        <dbReference type="RefSeq" id="XP_029028032.1"/>
    </source>
</evidence>
<dbReference type="KEGG" id="bspl:114868525"/>
<dbReference type="PROSITE" id="PS50089">
    <property type="entry name" value="ZF_RING_2"/>
    <property type="match status" value="1"/>
</dbReference>
<dbReference type="FunFam" id="3.50.30.30:FF:000003">
    <property type="entry name" value="E3 ubiquitin-protein ligase RNF128"/>
    <property type="match status" value="1"/>
</dbReference>
<evidence type="ECO:0000256" key="11">
    <source>
        <dbReference type="SAM" id="SignalP"/>
    </source>
</evidence>
<evidence type="ECO:0000256" key="6">
    <source>
        <dbReference type="ARBA" id="ARBA00022989"/>
    </source>
</evidence>
<feature type="region of interest" description="Disordered" evidence="9">
    <location>
        <begin position="449"/>
        <end position="470"/>
    </location>
</feature>